<dbReference type="RefSeq" id="WP_188712869.1">
    <property type="nucleotide sequence ID" value="NZ_BMHO01000002.1"/>
</dbReference>
<dbReference type="CDD" id="cd03814">
    <property type="entry name" value="GT4-like"/>
    <property type="match status" value="1"/>
</dbReference>
<dbReference type="PANTHER" id="PTHR45947">
    <property type="entry name" value="SULFOQUINOVOSYL TRANSFERASE SQD2"/>
    <property type="match status" value="1"/>
</dbReference>
<dbReference type="GO" id="GO:0016758">
    <property type="term" value="F:hexosyltransferase activity"/>
    <property type="evidence" value="ECO:0007669"/>
    <property type="project" value="TreeGrafter"/>
</dbReference>
<dbReference type="Proteomes" id="UP000633205">
    <property type="component" value="Unassembled WGS sequence"/>
</dbReference>
<dbReference type="InterPro" id="IPR036514">
    <property type="entry name" value="SGNH_hydro_sf"/>
</dbReference>
<dbReference type="InterPro" id="IPR028098">
    <property type="entry name" value="Glyco_trans_4-like_N"/>
</dbReference>
<proteinExistence type="predicted"/>
<evidence type="ECO:0000256" key="3">
    <source>
        <dbReference type="ARBA" id="ARBA00022679"/>
    </source>
</evidence>
<reference evidence="7" key="2">
    <citation type="submission" date="2020-09" db="EMBL/GenBank/DDBJ databases">
        <authorList>
            <person name="Sun Q."/>
            <person name="Zhou Y."/>
        </authorList>
    </citation>
    <scope>NUCLEOTIDE SEQUENCE</scope>
    <source>
        <strain evidence="7">CGMCC 1.15152</strain>
    </source>
</reference>
<dbReference type="InterPro" id="IPR013830">
    <property type="entry name" value="SGNH_hydro"/>
</dbReference>
<dbReference type="Pfam" id="PF13439">
    <property type="entry name" value="Glyco_transf_4"/>
    <property type="match status" value="1"/>
</dbReference>
<sequence>MRVAIVTESFLPHMNGVTNSVLHVSRHLRDLGHEVLIVAPRAAGGSGSDVNHELPATALLASVPLPSYPDVRVAIASVAQLKRILAGFVPDVVHLASPAVLGWQGLVAADALGLPTVAVYQTDVIAYTSKYGVAGVAALAEAHVARLHRRATLSLVPSSAAERQLAALEVDRLWRWGRGVDSVKFSPAHRSDAWRQQVAPGERIIGYVGRLAPEKQVDDLRALTRIPGARLVIVGDGPERARLERELDGAVFTGFLDGGDLGRAVASFDVFVHPGEAETFCQTVQEALASGVPVVATGSGGPVDLVRSSIDGWLYAPGDLADLRRRVEDLLGDEAKRRSFGSAARDGVRQRTWRALTEQLVSHYAEAARLRRFDDRLVVRAATRPLTPVRRADTPRWRRFVALGDSLTEGLCDTSRMDEGHVRGWADRLATMLAESAREEFQYANLAVRSRRVRDLTSEQVPAALALDPDLVAIFMGANDLVTHVADPVRLAHQLEREVRRVRASGADVLLVMPFLPRRRAVRMFAGRFARFAHELRRIAWQTGSFLVDVEALPELADPEMFAEDRVHLASRGHRILSYRAAEILGVPDAVALGDLDDALHSADSSGRRWFTRHALPWIWRRLHGRAAGDGLSAKHSEYVVVPNHRGDRQGSDGAAAL</sequence>
<keyword evidence="8" id="KW-1185">Reference proteome</keyword>
<dbReference type="Pfam" id="PF13472">
    <property type="entry name" value="Lipase_GDSL_2"/>
    <property type="match status" value="1"/>
</dbReference>
<keyword evidence="2" id="KW-0328">Glycosyltransferase</keyword>
<feature type="domain" description="Glycosyltransferase subfamily 4-like N-terminal" evidence="5">
    <location>
        <begin position="15"/>
        <end position="181"/>
    </location>
</feature>
<dbReference type="EMBL" id="BMHO01000002">
    <property type="protein sequence ID" value="GGD43932.1"/>
    <property type="molecule type" value="Genomic_DNA"/>
</dbReference>
<reference evidence="7" key="1">
    <citation type="journal article" date="2014" name="Int. J. Syst. Evol. Microbiol.">
        <title>Complete genome sequence of Corynebacterium casei LMG S-19264T (=DSM 44701T), isolated from a smear-ripened cheese.</title>
        <authorList>
            <consortium name="US DOE Joint Genome Institute (JGI-PGF)"/>
            <person name="Walter F."/>
            <person name="Albersmeier A."/>
            <person name="Kalinowski J."/>
            <person name="Ruckert C."/>
        </authorList>
    </citation>
    <scope>NUCLEOTIDE SEQUENCE</scope>
    <source>
        <strain evidence="7">CGMCC 1.15152</strain>
    </source>
</reference>
<evidence type="ECO:0000256" key="2">
    <source>
        <dbReference type="ARBA" id="ARBA00022676"/>
    </source>
</evidence>
<evidence type="ECO:0000313" key="8">
    <source>
        <dbReference type="Proteomes" id="UP000633205"/>
    </source>
</evidence>
<protein>
    <recommendedName>
        <fullName evidence="1">D-inositol 3-phosphate glycosyltransferase</fullName>
    </recommendedName>
</protein>
<comment type="caution">
    <text evidence="7">The sequence shown here is derived from an EMBL/GenBank/DDBJ whole genome shotgun (WGS) entry which is preliminary data.</text>
</comment>
<organism evidence="7 8">
    <name type="scientific">Microbacterium faecale</name>
    <dbReference type="NCBI Taxonomy" id="1804630"/>
    <lineage>
        <taxon>Bacteria</taxon>
        <taxon>Bacillati</taxon>
        <taxon>Actinomycetota</taxon>
        <taxon>Actinomycetes</taxon>
        <taxon>Micrococcales</taxon>
        <taxon>Microbacteriaceae</taxon>
        <taxon>Microbacterium</taxon>
    </lineage>
</organism>
<name>A0A916YG77_9MICO</name>
<dbReference type="SUPFAM" id="SSF52266">
    <property type="entry name" value="SGNH hydrolase"/>
    <property type="match status" value="1"/>
</dbReference>
<dbReference type="PANTHER" id="PTHR45947:SF3">
    <property type="entry name" value="SULFOQUINOVOSYL TRANSFERASE SQD2"/>
    <property type="match status" value="1"/>
</dbReference>
<feature type="domain" description="Glycosyl transferase family 1" evidence="4">
    <location>
        <begin position="197"/>
        <end position="345"/>
    </location>
</feature>
<evidence type="ECO:0000259" key="5">
    <source>
        <dbReference type="Pfam" id="PF13439"/>
    </source>
</evidence>
<evidence type="ECO:0000259" key="6">
    <source>
        <dbReference type="Pfam" id="PF13472"/>
    </source>
</evidence>
<dbReference type="CDD" id="cd01832">
    <property type="entry name" value="SGNH_hydrolase_like_1"/>
    <property type="match status" value="1"/>
</dbReference>
<dbReference type="GO" id="GO:1901137">
    <property type="term" value="P:carbohydrate derivative biosynthetic process"/>
    <property type="evidence" value="ECO:0007669"/>
    <property type="project" value="UniProtKB-ARBA"/>
</dbReference>
<dbReference type="Gene3D" id="3.40.50.1110">
    <property type="entry name" value="SGNH hydrolase"/>
    <property type="match status" value="1"/>
</dbReference>
<dbReference type="InterPro" id="IPR001296">
    <property type="entry name" value="Glyco_trans_1"/>
</dbReference>
<gene>
    <name evidence="7" type="ORF">GCM10010915_26330</name>
</gene>
<evidence type="ECO:0000256" key="1">
    <source>
        <dbReference type="ARBA" id="ARBA00021292"/>
    </source>
</evidence>
<keyword evidence="3" id="KW-0808">Transferase</keyword>
<dbReference type="Gene3D" id="3.40.50.2000">
    <property type="entry name" value="Glycogen Phosphorylase B"/>
    <property type="match status" value="2"/>
</dbReference>
<evidence type="ECO:0000259" key="4">
    <source>
        <dbReference type="Pfam" id="PF00534"/>
    </source>
</evidence>
<dbReference type="SUPFAM" id="SSF53756">
    <property type="entry name" value="UDP-Glycosyltransferase/glycogen phosphorylase"/>
    <property type="match status" value="1"/>
</dbReference>
<dbReference type="Pfam" id="PF00534">
    <property type="entry name" value="Glycos_transf_1"/>
    <property type="match status" value="1"/>
</dbReference>
<dbReference type="AlphaFoldDB" id="A0A916YG77"/>
<dbReference type="InterPro" id="IPR050194">
    <property type="entry name" value="Glycosyltransferase_grp1"/>
</dbReference>
<accession>A0A916YG77</accession>
<feature type="domain" description="SGNH hydrolase-type esterase" evidence="6">
    <location>
        <begin position="402"/>
        <end position="576"/>
    </location>
</feature>
<evidence type="ECO:0000313" key="7">
    <source>
        <dbReference type="EMBL" id="GGD43932.1"/>
    </source>
</evidence>